<feature type="region of interest" description="Disordered" evidence="1">
    <location>
        <begin position="1"/>
        <end position="30"/>
    </location>
</feature>
<sequence length="63" mass="6475">MEAVLGQVQGQQPVEGRVQNGESRGGGQVLGEMRQVRGGQSDGGAGEPPVRLVFSEDVGQVLG</sequence>
<organism evidence="2 3">
    <name type="scientific">Hymenobacter frigidus</name>
    <dbReference type="NCBI Taxonomy" id="1524095"/>
    <lineage>
        <taxon>Bacteria</taxon>
        <taxon>Pseudomonadati</taxon>
        <taxon>Bacteroidota</taxon>
        <taxon>Cytophagia</taxon>
        <taxon>Cytophagales</taxon>
        <taxon>Hymenobacteraceae</taxon>
        <taxon>Hymenobacter</taxon>
    </lineage>
</organism>
<gene>
    <name evidence="2" type="ORF">GCM10011495_30770</name>
</gene>
<accession>A0ABQ2ACT4</accession>
<comment type="caution">
    <text evidence="2">The sequence shown here is derived from an EMBL/GenBank/DDBJ whole genome shotgun (WGS) entry which is preliminary data.</text>
</comment>
<evidence type="ECO:0000313" key="3">
    <source>
        <dbReference type="Proteomes" id="UP000637774"/>
    </source>
</evidence>
<proteinExistence type="predicted"/>
<dbReference type="EMBL" id="BMGY01000035">
    <property type="protein sequence ID" value="GGH88760.1"/>
    <property type="molecule type" value="Genomic_DNA"/>
</dbReference>
<dbReference type="Proteomes" id="UP000637774">
    <property type="component" value="Unassembled WGS sequence"/>
</dbReference>
<keyword evidence="3" id="KW-1185">Reference proteome</keyword>
<evidence type="ECO:0000256" key="1">
    <source>
        <dbReference type="SAM" id="MobiDB-lite"/>
    </source>
</evidence>
<protein>
    <submittedName>
        <fullName evidence="2">Uncharacterized protein</fullName>
    </submittedName>
</protein>
<evidence type="ECO:0000313" key="2">
    <source>
        <dbReference type="EMBL" id="GGH88760.1"/>
    </source>
</evidence>
<name>A0ABQ2ACT4_9BACT</name>
<reference evidence="3" key="1">
    <citation type="journal article" date="2019" name="Int. J. Syst. Evol. Microbiol.">
        <title>The Global Catalogue of Microorganisms (GCM) 10K type strain sequencing project: providing services to taxonomists for standard genome sequencing and annotation.</title>
        <authorList>
            <consortium name="The Broad Institute Genomics Platform"/>
            <consortium name="The Broad Institute Genome Sequencing Center for Infectious Disease"/>
            <person name="Wu L."/>
            <person name="Ma J."/>
        </authorList>
    </citation>
    <scope>NUCLEOTIDE SEQUENCE [LARGE SCALE GENOMIC DNA]</scope>
    <source>
        <strain evidence="3">CGMCC 1.14966</strain>
    </source>
</reference>